<reference evidence="1 2" key="1">
    <citation type="journal article" date="2010" name="PLoS ONE">
        <title>The complete genome sequence of the pathogenic intestinal spirochete Brachyspira pilosicoli and comparison with other Brachyspira genomes.</title>
        <authorList>
            <person name="Wanchanthuek P."/>
            <person name="Bellgard M.I."/>
            <person name="La T."/>
            <person name="Ryan K."/>
            <person name="Moolhuijzen P."/>
            <person name="Chapman B."/>
            <person name="Black M."/>
            <person name="Schibeci D."/>
            <person name="Hunter A."/>
            <person name="Barrero R."/>
            <person name="Phillips N.D."/>
            <person name="Hampson D.J."/>
        </authorList>
    </citation>
    <scope>NUCLEOTIDE SEQUENCE [LARGE SCALE GENOMIC DNA]</scope>
    <source>
        <strain evidence="2">ATCC BAA-1826 / 95/1000</strain>
    </source>
</reference>
<dbReference type="GeneID" id="56440848"/>
<accession>D8IAE5</accession>
<organism evidence="1 2">
    <name type="scientific">Brachyspira pilosicoli (strain ATCC BAA-1826 / 95/1000)</name>
    <dbReference type="NCBI Taxonomy" id="759914"/>
    <lineage>
        <taxon>Bacteria</taxon>
        <taxon>Pseudomonadati</taxon>
        <taxon>Spirochaetota</taxon>
        <taxon>Spirochaetia</taxon>
        <taxon>Brachyspirales</taxon>
        <taxon>Brachyspiraceae</taxon>
        <taxon>Brachyspira</taxon>
    </lineage>
</organism>
<dbReference type="HOGENOM" id="CLU_1923585_0_0_12"/>
<gene>
    <name evidence="1" type="ordered locus">BP951000_2302</name>
</gene>
<dbReference type="AlphaFoldDB" id="D8IAE5"/>
<dbReference type="InParanoid" id="D8IAE5"/>
<proteinExistence type="predicted"/>
<dbReference type="KEGG" id="bpo:BP951000_2302"/>
<evidence type="ECO:0000313" key="1">
    <source>
        <dbReference type="EMBL" id="ADK32275.1"/>
    </source>
</evidence>
<dbReference type="STRING" id="759914.BP951000_2302"/>
<sequence length="133" mass="15155">MKKRILLFFIIITCISSCYDIAYVGISDRYMGTFRSREPIFSDGYDRYLFLNIKSGGLVTYFGGSGDSNINGLPEYENERISFINFIGDGNVYNFSNNDYVGKLVFRSDNQVEVTMKGQGVFNLNNIICDRVN</sequence>
<name>D8IAE5_BRAP9</name>
<evidence type="ECO:0000313" key="2">
    <source>
        <dbReference type="Proteomes" id="UP000000332"/>
    </source>
</evidence>
<keyword evidence="2" id="KW-1185">Reference proteome</keyword>
<dbReference type="Proteomes" id="UP000000332">
    <property type="component" value="Chromosome"/>
</dbReference>
<dbReference type="RefSeq" id="WP_013245224.1">
    <property type="nucleotide sequence ID" value="NC_014330.1"/>
</dbReference>
<protein>
    <submittedName>
        <fullName evidence="1">Uncharacterized protein</fullName>
    </submittedName>
</protein>
<dbReference type="EMBL" id="CP002025">
    <property type="protein sequence ID" value="ADK32275.1"/>
    <property type="molecule type" value="Genomic_DNA"/>
</dbReference>